<dbReference type="eggNOG" id="ENOG502QV05">
    <property type="taxonomic scope" value="Eukaryota"/>
</dbReference>
<accession>B4JDA2</accession>
<dbReference type="EMBL" id="CH916368">
    <property type="protein sequence ID" value="EDW03275.1"/>
    <property type="molecule type" value="Genomic_DNA"/>
</dbReference>
<evidence type="ECO:0000313" key="2">
    <source>
        <dbReference type="EMBL" id="EDW03275.1"/>
    </source>
</evidence>
<feature type="region of interest" description="Disordered" evidence="1">
    <location>
        <begin position="1"/>
        <end position="24"/>
    </location>
</feature>
<keyword evidence="3" id="KW-1185">Reference proteome</keyword>
<evidence type="ECO:0000313" key="3">
    <source>
        <dbReference type="Proteomes" id="UP000001070"/>
    </source>
</evidence>
<dbReference type="InParanoid" id="B4JDA2"/>
<reference evidence="2 3" key="1">
    <citation type="journal article" date="2007" name="Nature">
        <title>Evolution of genes and genomes on the Drosophila phylogeny.</title>
        <authorList>
            <consortium name="Drosophila 12 Genomes Consortium"/>
            <person name="Clark A.G."/>
            <person name="Eisen M.B."/>
            <person name="Smith D.R."/>
            <person name="Bergman C.M."/>
            <person name="Oliver B."/>
            <person name="Markow T.A."/>
            <person name="Kaufman T.C."/>
            <person name="Kellis M."/>
            <person name="Gelbart W."/>
            <person name="Iyer V.N."/>
            <person name="Pollard D.A."/>
            <person name="Sackton T.B."/>
            <person name="Larracuente A.M."/>
            <person name="Singh N.D."/>
            <person name="Abad J.P."/>
            <person name="Abt D.N."/>
            <person name="Adryan B."/>
            <person name="Aguade M."/>
            <person name="Akashi H."/>
            <person name="Anderson W.W."/>
            <person name="Aquadro C.F."/>
            <person name="Ardell D.H."/>
            <person name="Arguello R."/>
            <person name="Artieri C.G."/>
            <person name="Barbash D.A."/>
            <person name="Barker D."/>
            <person name="Barsanti P."/>
            <person name="Batterham P."/>
            <person name="Batzoglou S."/>
            <person name="Begun D."/>
            <person name="Bhutkar A."/>
            <person name="Blanco E."/>
            <person name="Bosak S.A."/>
            <person name="Bradley R.K."/>
            <person name="Brand A.D."/>
            <person name="Brent M.R."/>
            <person name="Brooks A.N."/>
            <person name="Brown R.H."/>
            <person name="Butlin R.K."/>
            <person name="Caggese C."/>
            <person name="Calvi B.R."/>
            <person name="Bernardo de Carvalho A."/>
            <person name="Caspi A."/>
            <person name="Castrezana S."/>
            <person name="Celniker S.E."/>
            <person name="Chang J.L."/>
            <person name="Chapple C."/>
            <person name="Chatterji S."/>
            <person name="Chinwalla A."/>
            <person name="Civetta A."/>
            <person name="Clifton S.W."/>
            <person name="Comeron J.M."/>
            <person name="Costello J.C."/>
            <person name="Coyne J.A."/>
            <person name="Daub J."/>
            <person name="David R.G."/>
            <person name="Delcher A.L."/>
            <person name="Delehaunty K."/>
            <person name="Do C.B."/>
            <person name="Ebling H."/>
            <person name="Edwards K."/>
            <person name="Eickbush T."/>
            <person name="Evans J.D."/>
            <person name="Filipski A."/>
            <person name="Findeiss S."/>
            <person name="Freyhult E."/>
            <person name="Fulton L."/>
            <person name="Fulton R."/>
            <person name="Garcia A.C."/>
            <person name="Gardiner A."/>
            <person name="Garfield D.A."/>
            <person name="Garvin B.E."/>
            <person name="Gibson G."/>
            <person name="Gilbert D."/>
            <person name="Gnerre S."/>
            <person name="Godfrey J."/>
            <person name="Good R."/>
            <person name="Gotea V."/>
            <person name="Gravely B."/>
            <person name="Greenberg A.J."/>
            <person name="Griffiths-Jones S."/>
            <person name="Gross S."/>
            <person name="Guigo R."/>
            <person name="Gustafson E.A."/>
            <person name="Haerty W."/>
            <person name="Hahn M.W."/>
            <person name="Halligan D.L."/>
            <person name="Halpern A.L."/>
            <person name="Halter G.M."/>
            <person name="Han M.V."/>
            <person name="Heger A."/>
            <person name="Hillier L."/>
            <person name="Hinrichs A.S."/>
            <person name="Holmes I."/>
            <person name="Hoskins R.A."/>
            <person name="Hubisz M.J."/>
            <person name="Hultmark D."/>
            <person name="Huntley M.A."/>
            <person name="Jaffe D.B."/>
            <person name="Jagadeeshan S."/>
            <person name="Jeck W.R."/>
            <person name="Johnson J."/>
            <person name="Jones C.D."/>
            <person name="Jordan W.C."/>
            <person name="Karpen G.H."/>
            <person name="Kataoka E."/>
            <person name="Keightley P.D."/>
            <person name="Kheradpour P."/>
            <person name="Kirkness E.F."/>
            <person name="Koerich L.B."/>
            <person name="Kristiansen K."/>
            <person name="Kudrna D."/>
            <person name="Kulathinal R.J."/>
            <person name="Kumar S."/>
            <person name="Kwok R."/>
            <person name="Lander E."/>
            <person name="Langley C.H."/>
            <person name="Lapoint R."/>
            <person name="Lazzaro B.P."/>
            <person name="Lee S.J."/>
            <person name="Levesque L."/>
            <person name="Li R."/>
            <person name="Lin C.F."/>
            <person name="Lin M.F."/>
            <person name="Lindblad-Toh K."/>
            <person name="Llopart A."/>
            <person name="Long M."/>
            <person name="Low L."/>
            <person name="Lozovsky E."/>
            <person name="Lu J."/>
            <person name="Luo M."/>
            <person name="Machado C.A."/>
            <person name="Makalowski W."/>
            <person name="Marzo M."/>
            <person name="Matsuda M."/>
            <person name="Matzkin L."/>
            <person name="McAllister B."/>
            <person name="McBride C.S."/>
            <person name="McKernan B."/>
            <person name="McKernan K."/>
            <person name="Mendez-Lago M."/>
            <person name="Minx P."/>
            <person name="Mollenhauer M.U."/>
            <person name="Montooth K."/>
            <person name="Mount S.M."/>
            <person name="Mu X."/>
            <person name="Myers E."/>
            <person name="Negre B."/>
            <person name="Newfeld S."/>
            <person name="Nielsen R."/>
            <person name="Noor M.A."/>
            <person name="O'Grady P."/>
            <person name="Pachter L."/>
            <person name="Papaceit M."/>
            <person name="Parisi M.J."/>
            <person name="Parisi M."/>
            <person name="Parts L."/>
            <person name="Pedersen J.S."/>
            <person name="Pesole G."/>
            <person name="Phillippy A.M."/>
            <person name="Ponting C.P."/>
            <person name="Pop M."/>
            <person name="Porcelli D."/>
            <person name="Powell J.R."/>
            <person name="Prohaska S."/>
            <person name="Pruitt K."/>
            <person name="Puig M."/>
            <person name="Quesneville H."/>
            <person name="Ram K.R."/>
            <person name="Rand D."/>
            <person name="Rasmussen M.D."/>
            <person name="Reed L.K."/>
            <person name="Reenan R."/>
            <person name="Reily A."/>
            <person name="Remington K.A."/>
            <person name="Rieger T.T."/>
            <person name="Ritchie M.G."/>
            <person name="Robin C."/>
            <person name="Rogers Y.H."/>
            <person name="Rohde C."/>
            <person name="Rozas J."/>
            <person name="Rubenfield M.J."/>
            <person name="Ruiz A."/>
            <person name="Russo S."/>
            <person name="Salzberg S.L."/>
            <person name="Sanchez-Gracia A."/>
            <person name="Saranga D.J."/>
            <person name="Sato H."/>
            <person name="Schaeffer S.W."/>
            <person name="Schatz M.C."/>
            <person name="Schlenke T."/>
            <person name="Schwartz R."/>
            <person name="Segarra C."/>
            <person name="Singh R.S."/>
            <person name="Sirot L."/>
            <person name="Sirota M."/>
            <person name="Sisneros N.B."/>
            <person name="Smith C.D."/>
            <person name="Smith T.F."/>
            <person name="Spieth J."/>
            <person name="Stage D.E."/>
            <person name="Stark A."/>
            <person name="Stephan W."/>
            <person name="Strausberg R.L."/>
            <person name="Strempel S."/>
            <person name="Sturgill D."/>
            <person name="Sutton G."/>
            <person name="Sutton G.G."/>
            <person name="Tao W."/>
            <person name="Teichmann S."/>
            <person name="Tobari Y.N."/>
            <person name="Tomimura Y."/>
            <person name="Tsolas J.M."/>
            <person name="Valente V.L."/>
            <person name="Venter E."/>
            <person name="Venter J.C."/>
            <person name="Vicario S."/>
            <person name="Vieira F.G."/>
            <person name="Vilella A.J."/>
            <person name="Villasante A."/>
            <person name="Walenz B."/>
            <person name="Wang J."/>
            <person name="Wasserman M."/>
            <person name="Watts T."/>
            <person name="Wilson D."/>
            <person name="Wilson R.K."/>
            <person name="Wing R.A."/>
            <person name="Wolfner M.F."/>
            <person name="Wong A."/>
            <person name="Wong G.K."/>
            <person name="Wu C.I."/>
            <person name="Wu G."/>
            <person name="Yamamoto D."/>
            <person name="Yang H.P."/>
            <person name="Yang S.P."/>
            <person name="Yorke J.A."/>
            <person name="Yoshida K."/>
            <person name="Zdobnov E."/>
            <person name="Zhang P."/>
            <person name="Zhang Y."/>
            <person name="Zimin A.V."/>
            <person name="Baldwin J."/>
            <person name="Abdouelleil A."/>
            <person name="Abdulkadir J."/>
            <person name="Abebe A."/>
            <person name="Abera B."/>
            <person name="Abreu J."/>
            <person name="Acer S.C."/>
            <person name="Aftuck L."/>
            <person name="Alexander A."/>
            <person name="An P."/>
            <person name="Anderson E."/>
            <person name="Anderson S."/>
            <person name="Arachi H."/>
            <person name="Azer M."/>
            <person name="Bachantsang P."/>
            <person name="Barry A."/>
            <person name="Bayul T."/>
            <person name="Berlin A."/>
            <person name="Bessette D."/>
            <person name="Bloom T."/>
            <person name="Blye J."/>
            <person name="Boguslavskiy L."/>
            <person name="Bonnet C."/>
            <person name="Boukhgalter B."/>
            <person name="Bourzgui I."/>
            <person name="Brown A."/>
            <person name="Cahill P."/>
            <person name="Channer S."/>
            <person name="Cheshatsang Y."/>
            <person name="Chuda L."/>
            <person name="Citroen M."/>
            <person name="Collymore A."/>
            <person name="Cooke P."/>
            <person name="Costello M."/>
            <person name="D'Aco K."/>
            <person name="Daza R."/>
            <person name="De Haan G."/>
            <person name="DeGray S."/>
            <person name="DeMaso C."/>
            <person name="Dhargay N."/>
            <person name="Dooley K."/>
            <person name="Dooley E."/>
            <person name="Doricent M."/>
            <person name="Dorje P."/>
            <person name="Dorjee K."/>
            <person name="Dupes A."/>
            <person name="Elong R."/>
            <person name="Falk J."/>
            <person name="Farina A."/>
            <person name="Faro S."/>
            <person name="Ferguson D."/>
            <person name="Fisher S."/>
            <person name="Foley C.D."/>
            <person name="Franke A."/>
            <person name="Friedrich D."/>
            <person name="Gadbois L."/>
            <person name="Gearin G."/>
            <person name="Gearin C.R."/>
            <person name="Giannoukos G."/>
            <person name="Goode T."/>
            <person name="Graham J."/>
            <person name="Grandbois E."/>
            <person name="Grewal S."/>
            <person name="Gyaltsen K."/>
            <person name="Hafez N."/>
            <person name="Hagos B."/>
            <person name="Hall J."/>
            <person name="Henson C."/>
            <person name="Hollinger A."/>
            <person name="Honan T."/>
            <person name="Huard M.D."/>
            <person name="Hughes L."/>
            <person name="Hurhula B."/>
            <person name="Husby M.E."/>
            <person name="Kamat A."/>
            <person name="Kanga B."/>
            <person name="Kashin S."/>
            <person name="Khazanovich D."/>
            <person name="Kisner P."/>
            <person name="Lance K."/>
            <person name="Lara M."/>
            <person name="Lee W."/>
            <person name="Lennon N."/>
            <person name="Letendre F."/>
            <person name="LeVine R."/>
            <person name="Lipovsky A."/>
            <person name="Liu X."/>
            <person name="Liu J."/>
            <person name="Liu S."/>
            <person name="Lokyitsang T."/>
            <person name="Lokyitsang Y."/>
            <person name="Lubonja R."/>
            <person name="Lui A."/>
            <person name="MacDonald P."/>
            <person name="Magnisalis V."/>
            <person name="Maru K."/>
            <person name="Matthews C."/>
            <person name="McCusker W."/>
            <person name="McDonough S."/>
            <person name="Mehta T."/>
            <person name="Meldrim J."/>
            <person name="Meneus L."/>
            <person name="Mihai O."/>
            <person name="Mihalev A."/>
            <person name="Mihova T."/>
            <person name="Mittelman R."/>
            <person name="Mlenga V."/>
            <person name="Montmayeur A."/>
            <person name="Mulrain L."/>
            <person name="Navidi A."/>
            <person name="Naylor J."/>
            <person name="Negash T."/>
            <person name="Nguyen T."/>
            <person name="Nguyen N."/>
            <person name="Nicol R."/>
            <person name="Norbu C."/>
            <person name="Norbu N."/>
            <person name="Novod N."/>
            <person name="O'Neill B."/>
            <person name="Osman S."/>
            <person name="Markiewicz E."/>
            <person name="Oyono O.L."/>
            <person name="Patti C."/>
            <person name="Phunkhang P."/>
            <person name="Pierre F."/>
            <person name="Priest M."/>
            <person name="Raghuraman S."/>
            <person name="Rege F."/>
            <person name="Reyes R."/>
            <person name="Rise C."/>
            <person name="Rogov P."/>
            <person name="Ross K."/>
            <person name="Ryan E."/>
            <person name="Settipalli S."/>
            <person name="Shea T."/>
            <person name="Sherpa N."/>
            <person name="Shi L."/>
            <person name="Shih D."/>
            <person name="Sparrow T."/>
            <person name="Spaulding J."/>
            <person name="Stalker J."/>
            <person name="Stange-Thomann N."/>
            <person name="Stavropoulos S."/>
            <person name="Stone C."/>
            <person name="Strader C."/>
            <person name="Tesfaye S."/>
            <person name="Thomson T."/>
            <person name="Thoulutsang Y."/>
            <person name="Thoulutsang D."/>
            <person name="Topham K."/>
            <person name="Topping I."/>
            <person name="Tsamla T."/>
            <person name="Vassiliev H."/>
            <person name="Vo A."/>
            <person name="Wangchuk T."/>
            <person name="Wangdi T."/>
            <person name="Weiand M."/>
            <person name="Wilkinson J."/>
            <person name="Wilson A."/>
            <person name="Yadav S."/>
            <person name="Young G."/>
            <person name="Yu Q."/>
            <person name="Zembek L."/>
            <person name="Zhong D."/>
            <person name="Zimmer A."/>
            <person name="Zwirko Z."/>
            <person name="Jaffe D.B."/>
            <person name="Alvarez P."/>
            <person name="Brockman W."/>
            <person name="Butler J."/>
            <person name="Chin C."/>
            <person name="Gnerre S."/>
            <person name="Grabherr M."/>
            <person name="Kleber M."/>
            <person name="Mauceli E."/>
            <person name="MacCallum I."/>
        </authorList>
    </citation>
    <scope>NUCLEOTIDE SEQUENCE [LARGE SCALE GENOMIC DNA]</scope>
    <source>
        <strain evidence="3">Tucson 15287-2541.00</strain>
    </source>
</reference>
<dbReference type="HOGENOM" id="CLU_017142_0_0_1"/>
<gene>
    <name evidence="2" type="primary">Dgri\GH11146</name>
    <name evidence="2" type="ORF">Dgri_GH11146</name>
</gene>
<feature type="region of interest" description="Disordered" evidence="1">
    <location>
        <begin position="402"/>
        <end position="579"/>
    </location>
</feature>
<organism evidence="3">
    <name type="scientific">Drosophila grimshawi</name>
    <name type="common">Hawaiian fruit fly</name>
    <name type="synonym">Idiomyia grimshawi</name>
    <dbReference type="NCBI Taxonomy" id="7222"/>
    <lineage>
        <taxon>Eukaryota</taxon>
        <taxon>Metazoa</taxon>
        <taxon>Ecdysozoa</taxon>
        <taxon>Arthropoda</taxon>
        <taxon>Hexapoda</taxon>
        <taxon>Insecta</taxon>
        <taxon>Pterygota</taxon>
        <taxon>Neoptera</taxon>
        <taxon>Endopterygota</taxon>
        <taxon>Diptera</taxon>
        <taxon>Brachycera</taxon>
        <taxon>Muscomorpha</taxon>
        <taxon>Ephydroidea</taxon>
        <taxon>Drosophilidae</taxon>
        <taxon>Drosophila</taxon>
        <taxon>Hawaiian Drosophila</taxon>
    </lineage>
</organism>
<sequence>MRKHRRQFSQEVKHSQKPPEMSQHTLKDMMRVQNCKMHNFRKNEIYPSIHPPVSKCNPNSSDAIKLNSGRLDLQGLKKPNKPSADKTENVVWSNQSKQRQEQLPEMAIEWTHLSPYEVMRLQNCKTFRVLDRETYPSVRPAVSKCSNYQTAEWLVEAVEDAGCGRRFDMEQDDLIDVWKHSPNKHTLSYYGVGSQIHEPEAIVFNQAISKSLHKASEVKQAAKKTELLSPTIIPYSTGPCGPFVLNQPLLQAKVTRMPTVQKKINAHDALTWLHCPHSIVNKHPFVEDHPQMPLATSLDMERPIPKPKHGLRRRHMYCDRQCGIPQNKCTDYEWRKYKEDPKPVEMTFKTELAQMEKKADSEPKNYDELYSELVTCFEKISAEDPICTLYDKCCKHRSKHSLDIPVVPPDLTSTNKKKVIPPPRIVKDKGGPVDEEENPEKEKPEKEKEKPEKEKEKPEKEKPEKEKEKPEEEKPEKEKPVKDEETGKSEKPPKEKGDKPPDKPRETDISSDVPDKQKKKKPDKPDKADKKPPKKDPPLEESPEKETEGPSDPLISETDKPDKSTEYDKPDKKPPKLVDFEKKIEIPDCPCEMCEFMKRRHEPDSPLIRQMKQEEKRRQLRDYYKRMCHREYLKCRQPEYRAPQHKCDPIACDNCFCRNPKLGEYCDCLDAMQQLQKLLGPKHCIVENELIFNVEDLRRRICQRFCNCLQCP</sequence>
<dbReference type="PhylomeDB" id="B4JDA2"/>
<dbReference type="Proteomes" id="UP000001070">
    <property type="component" value="Unassembled WGS sequence"/>
</dbReference>
<evidence type="ECO:0000256" key="1">
    <source>
        <dbReference type="SAM" id="MobiDB-lite"/>
    </source>
</evidence>
<feature type="compositionally biased region" description="Basic and acidic residues" evidence="1">
    <location>
        <begin position="557"/>
        <end position="579"/>
    </location>
</feature>
<proteinExistence type="predicted"/>
<protein>
    <submittedName>
        <fullName evidence="2">GH11146</fullName>
    </submittedName>
</protein>
<feature type="compositionally biased region" description="Basic and acidic residues" evidence="1">
    <location>
        <begin position="440"/>
        <end position="516"/>
    </location>
</feature>
<dbReference type="STRING" id="7222.B4JDA2"/>
<dbReference type="OrthoDB" id="7871858at2759"/>
<name>B4JDA2_DROGR</name>
<dbReference type="OMA" id="RMCHREY"/>
<feature type="compositionally biased region" description="Basic and acidic residues" evidence="1">
    <location>
        <begin position="523"/>
        <end position="548"/>
    </location>
</feature>
<dbReference type="AlphaFoldDB" id="B4JDA2"/>